<proteinExistence type="predicted"/>
<dbReference type="InterPro" id="IPR032675">
    <property type="entry name" value="LRR_dom_sf"/>
</dbReference>
<feature type="domain" description="F-box/LRR-repeat protein 15-like leucin rich repeat" evidence="2">
    <location>
        <begin position="153"/>
        <end position="251"/>
    </location>
</feature>
<dbReference type="Gene3D" id="3.80.10.10">
    <property type="entry name" value="Ribonuclease Inhibitor"/>
    <property type="match status" value="2"/>
</dbReference>
<comment type="caution">
    <text evidence="3">The sequence shown here is derived from an EMBL/GenBank/DDBJ whole genome shotgun (WGS) entry which is preliminary data.</text>
</comment>
<dbReference type="GO" id="GO:0005930">
    <property type="term" value="C:axoneme"/>
    <property type="evidence" value="ECO:0007669"/>
    <property type="project" value="UniProtKB-SubCell"/>
</dbReference>
<evidence type="ECO:0000313" key="3">
    <source>
        <dbReference type="EMBL" id="KAK3241197.1"/>
    </source>
</evidence>
<keyword evidence="4" id="KW-1185">Reference proteome</keyword>
<accession>A0AAE0BT01</accession>
<protein>
    <recommendedName>
        <fullName evidence="2">F-box/LRR-repeat protein 15-like leucin rich repeat domain-containing protein</fullName>
    </recommendedName>
</protein>
<dbReference type="InterPro" id="IPR006553">
    <property type="entry name" value="Leu-rich_rpt_Cys-con_subtyp"/>
</dbReference>
<organism evidence="3 4">
    <name type="scientific">Cymbomonas tetramitiformis</name>
    <dbReference type="NCBI Taxonomy" id="36881"/>
    <lineage>
        <taxon>Eukaryota</taxon>
        <taxon>Viridiplantae</taxon>
        <taxon>Chlorophyta</taxon>
        <taxon>Pyramimonadophyceae</taxon>
        <taxon>Pyramimonadales</taxon>
        <taxon>Pyramimonadaceae</taxon>
        <taxon>Cymbomonas</taxon>
    </lineage>
</organism>
<name>A0AAE0BT01_9CHLO</name>
<evidence type="ECO:0000256" key="1">
    <source>
        <dbReference type="ARBA" id="ARBA00004430"/>
    </source>
</evidence>
<dbReference type="InterPro" id="IPR051341">
    <property type="entry name" value="Zyg-11_UBL_adapter"/>
</dbReference>
<reference evidence="3 4" key="1">
    <citation type="journal article" date="2015" name="Genome Biol. Evol.">
        <title>Comparative Genomics of a Bacterivorous Green Alga Reveals Evolutionary Causalities and Consequences of Phago-Mixotrophic Mode of Nutrition.</title>
        <authorList>
            <person name="Burns J.A."/>
            <person name="Paasch A."/>
            <person name="Narechania A."/>
            <person name="Kim E."/>
        </authorList>
    </citation>
    <scope>NUCLEOTIDE SEQUENCE [LARGE SCALE GENOMIC DNA]</scope>
    <source>
        <strain evidence="3 4">PLY_AMNH</strain>
    </source>
</reference>
<evidence type="ECO:0000259" key="2">
    <source>
        <dbReference type="Pfam" id="PF25372"/>
    </source>
</evidence>
<dbReference type="AlphaFoldDB" id="A0AAE0BT01"/>
<dbReference type="SMART" id="SM00367">
    <property type="entry name" value="LRR_CC"/>
    <property type="match status" value="5"/>
</dbReference>
<dbReference type="InterPro" id="IPR057207">
    <property type="entry name" value="FBXL15_LRR"/>
</dbReference>
<gene>
    <name evidence="3" type="ORF">CYMTET_49014</name>
</gene>
<evidence type="ECO:0000313" key="4">
    <source>
        <dbReference type="Proteomes" id="UP001190700"/>
    </source>
</evidence>
<dbReference type="InterPro" id="IPR001611">
    <property type="entry name" value="Leu-rich_rpt"/>
</dbReference>
<dbReference type="PANTHER" id="PTHR12904:SF23">
    <property type="entry name" value="PROTEIN ZER-1 HOMOLOG"/>
    <property type="match status" value="1"/>
</dbReference>
<dbReference type="Pfam" id="PF13516">
    <property type="entry name" value="LRR_6"/>
    <property type="match status" value="1"/>
</dbReference>
<dbReference type="Proteomes" id="UP001190700">
    <property type="component" value="Unassembled WGS sequence"/>
</dbReference>
<dbReference type="Pfam" id="PF25372">
    <property type="entry name" value="DUF7885"/>
    <property type="match status" value="1"/>
</dbReference>
<comment type="subcellular location">
    <subcellularLocation>
        <location evidence="1">Cytoplasm</location>
        <location evidence="1">Cytoskeleton</location>
        <location evidence="1">Cilium axoneme</location>
    </subcellularLocation>
</comment>
<dbReference type="SUPFAM" id="SSF52047">
    <property type="entry name" value="RNI-like"/>
    <property type="match status" value="1"/>
</dbReference>
<dbReference type="EMBL" id="LGRX02033448">
    <property type="protein sequence ID" value="KAK3241197.1"/>
    <property type="molecule type" value="Genomic_DNA"/>
</dbReference>
<dbReference type="PANTHER" id="PTHR12904">
    <property type="match status" value="1"/>
</dbReference>
<sequence length="360" mass="38846">MCYSTLAEMEECRECDVGTSQRSTHPNKSHWRKDPVGEVLCDHDLLSLIIRSVERAQWPSLRLIDKLWKETINAEVKSLHPKFQVKGSCAVCRSLELLCNRTSSRIGCNRTSSRIELLRRLANTYKSLTNLDLNRNITAPMEMTHDDVKALAPLTALTSLNLSYCSGVTDEGVGALASLTTLTSLDLSYCSGVTDEGVRGLAPLTALTSLNLSYCRGVTDEGVRALAPLTALTSLELSGCSKVTSEGVGALAKLTALTSLDLSLCGGVTSEGVRALAPLTTLKSLDVNSFSGSTDECVRALVTLTSIKSLKAYSSTVICLQGSSAEWRPPSTHHEDKVPGDELESSTLCMERELWIGCVV</sequence>